<feature type="domain" description="FRG" evidence="1">
    <location>
        <begin position="148"/>
        <end position="253"/>
    </location>
</feature>
<dbReference type="EMBL" id="BJXJ01000037">
    <property type="protein sequence ID" value="GEM77003.1"/>
    <property type="molecule type" value="Genomic_DNA"/>
</dbReference>
<accession>A0A511QI77</accession>
<protein>
    <recommendedName>
        <fullName evidence="1">FRG domain-containing protein</fullName>
    </recommendedName>
</protein>
<dbReference type="AlphaFoldDB" id="A0A511QI77"/>
<evidence type="ECO:0000259" key="1">
    <source>
        <dbReference type="SMART" id="SM00901"/>
    </source>
</evidence>
<sequence>MKGQWIGKYTGDVDGIVMINVDEVDDHFEAVAYINPFDKNIPSSVAYFEPFKLQEKFRVRAYLNPVNPINGFETKWDNLKDLYPDSSHSNQAEAEIEYDGKQLKISSTTDIGVKFFAQIDSPERKSESSISAVEMSWYQYKNHVSELLGKGYLFRGQQKPWRLQTTFHRLGRYRISQFTQVDVKQLHQRLCAITSHYFDLNDPQQNGAFFNLLQHHGYPTPLLDWSHSPFVSSFFAFRDWPKNYVGNEKARIYVFNHEKWKLKYPQISNLDPPFPHLSVTDFIALDNPRMIPQQALTTVTNVENIEAYIISKEQETGERFIEAIDIPATEREIAMRELAYMGITAGSMFPGVDGVCEELRERNFGK</sequence>
<dbReference type="Proteomes" id="UP000321922">
    <property type="component" value="Unassembled WGS sequence"/>
</dbReference>
<reference evidence="2 3" key="1">
    <citation type="submission" date="2019-07" db="EMBL/GenBank/DDBJ databases">
        <title>Whole genome shotgun sequence of Vibrio sagamiensis NBRC 104589.</title>
        <authorList>
            <person name="Hosoyama A."/>
            <person name="Uohara A."/>
            <person name="Ohji S."/>
            <person name="Ichikawa N."/>
        </authorList>
    </citation>
    <scope>NUCLEOTIDE SEQUENCE [LARGE SCALE GENOMIC DNA]</scope>
    <source>
        <strain evidence="2 3">NBRC 104589</strain>
    </source>
</reference>
<gene>
    <name evidence="2" type="ORF">VSA01S_31150</name>
</gene>
<comment type="caution">
    <text evidence="2">The sequence shown here is derived from an EMBL/GenBank/DDBJ whole genome shotgun (WGS) entry which is preliminary data.</text>
</comment>
<evidence type="ECO:0000313" key="3">
    <source>
        <dbReference type="Proteomes" id="UP000321922"/>
    </source>
</evidence>
<dbReference type="Pfam" id="PF08867">
    <property type="entry name" value="FRG"/>
    <property type="match status" value="1"/>
</dbReference>
<dbReference type="InterPro" id="IPR014966">
    <property type="entry name" value="FRG-dom"/>
</dbReference>
<organism evidence="2 3">
    <name type="scientific">Vibrio sagamiensis NBRC 104589</name>
    <dbReference type="NCBI Taxonomy" id="1219064"/>
    <lineage>
        <taxon>Bacteria</taxon>
        <taxon>Pseudomonadati</taxon>
        <taxon>Pseudomonadota</taxon>
        <taxon>Gammaproteobacteria</taxon>
        <taxon>Vibrionales</taxon>
        <taxon>Vibrionaceae</taxon>
        <taxon>Vibrio</taxon>
    </lineage>
</organism>
<proteinExistence type="predicted"/>
<evidence type="ECO:0000313" key="2">
    <source>
        <dbReference type="EMBL" id="GEM77003.1"/>
    </source>
</evidence>
<dbReference type="SMART" id="SM00901">
    <property type="entry name" value="FRG"/>
    <property type="match status" value="1"/>
</dbReference>
<keyword evidence="3" id="KW-1185">Reference proteome</keyword>
<dbReference type="OrthoDB" id="9816036at2"/>
<dbReference type="RefSeq" id="WP_039981018.1">
    <property type="nucleotide sequence ID" value="NZ_BAOJ01000050.1"/>
</dbReference>
<name>A0A511QI77_9VIBR</name>